<keyword evidence="6 14" id="KW-0812">Transmembrane</keyword>
<dbReference type="InterPro" id="IPR036942">
    <property type="entry name" value="Beta-barrel_TonB_sf"/>
</dbReference>
<dbReference type="CDD" id="cd01347">
    <property type="entry name" value="ligand_gated_channel"/>
    <property type="match status" value="1"/>
</dbReference>
<evidence type="ECO:0000259" key="17">
    <source>
        <dbReference type="Pfam" id="PF00593"/>
    </source>
</evidence>
<evidence type="ECO:0000256" key="9">
    <source>
        <dbReference type="ARBA" id="ARBA00023065"/>
    </source>
</evidence>
<dbReference type="GO" id="GO:0038023">
    <property type="term" value="F:signaling receptor activity"/>
    <property type="evidence" value="ECO:0007669"/>
    <property type="project" value="InterPro"/>
</dbReference>
<name>A0A1C7Z5W8_PSESX</name>
<evidence type="ECO:0000256" key="7">
    <source>
        <dbReference type="ARBA" id="ARBA00022729"/>
    </source>
</evidence>
<evidence type="ECO:0000256" key="1">
    <source>
        <dbReference type="ARBA" id="ARBA00004571"/>
    </source>
</evidence>
<evidence type="ECO:0000256" key="8">
    <source>
        <dbReference type="ARBA" id="ARBA00023004"/>
    </source>
</evidence>
<feature type="domain" description="TonB-dependent receptor-like beta-barrel" evidence="17">
    <location>
        <begin position="338"/>
        <end position="765"/>
    </location>
</feature>
<comment type="similarity">
    <text evidence="2 14 15">Belongs to the TonB-dependent receptor family.</text>
</comment>
<dbReference type="RefSeq" id="WP_065833026.1">
    <property type="nucleotide sequence ID" value="NZ_LGSI01000035.1"/>
</dbReference>
<keyword evidence="8" id="KW-0408">Iron</keyword>
<dbReference type="OrthoDB" id="127311at2"/>
<evidence type="ECO:0000256" key="6">
    <source>
        <dbReference type="ARBA" id="ARBA00022692"/>
    </source>
</evidence>
<keyword evidence="12" id="KW-0675">Receptor</keyword>
<dbReference type="Pfam" id="PF00593">
    <property type="entry name" value="TonB_dep_Rec_b-barrel"/>
    <property type="match status" value="1"/>
</dbReference>
<dbReference type="InterPro" id="IPR010105">
    <property type="entry name" value="TonB_sidphr_rcpt"/>
</dbReference>
<dbReference type="EMBL" id="LGSI01000035">
    <property type="protein sequence ID" value="OCR25321.1"/>
    <property type="molecule type" value="Genomic_DNA"/>
</dbReference>
<comment type="caution">
    <text evidence="19">The sequence shown here is derived from an EMBL/GenBank/DDBJ whole genome shotgun (WGS) entry which is preliminary data.</text>
</comment>
<dbReference type="NCBIfam" id="TIGR01783">
    <property type="entry name" value="TonB-siderophor"/>
    <property type="match status" value="1"/>
</dbReference>
<dbReference type="Gene3D" id="2.170.130.10">
    <property type="entry name" value="TonB-dependent receptor, plug domain"/>
    <property type="match status" value="1"/>
</dbReference>
<dbReference type="SUPFAM" id="SSF56935">
    <property type="entry name" value="Porins"/>
    <property type="match status" value="1"/>
</dbReference>
<gene>
    <name evidence="19" type="ORF">AFK24_09650</name>
</gene>
<protein>
    <recommendedName>
        <fullName evidence="21">TonB-dependent siderophore receptor</fullName>
    </recommendedName>
</protein>
<dbReference type="PROSITE" id="PS52016">
    <property type="entry name" value="TONB_DEPENDENT_REC_3"/>
    <property type="match status" value="1"/>
</dbReference>
<evidence type="ECO:0000256" key="13">
    <source>
        <dbReference type="ARBA" id="ARBA00023237"/>
    </source>
</evidence>
<feature type="domain" description="TonB-dependent receptor plug" evidence="18">
    <location>
        <begin position="161"/>
        <end position="262"/>
    </location>
</feature>
<dbReference type="AlphaFoldDB" id="A0A1C7Z5W8"/>
<evidence type="ECO:0000256" key="4">
    <source>
        <dbReference type="ARBA" id="ARBA00022452"/>
    </source>
</evidence>
<dbReference type="Gene3D" id="2.40.170.20">
    <property type="entry name" value="TonB-dependent receptor, beta-barrel domain"/>
    <property type="match status" value="1"/>
</dbReference>
<keyword evidence="10 15" id="KW-0798">TonB box</keyword>
<evidence type="ECO:0000256" key="10">
    <source>
        <dbReference type="ARBA" id="ARBA00023077"/>
    </source>
</evidence>
<evidence type="ECO:0000256" key="5">
    <source>
        <dbReference type="ARBA" id="ARBA00022496"/>
    </source>
</evidence>
<reference evidence="19 20" key="1">
    <citation type="submission" date="2015-07" db="EMBL/GenBank/DDBJ databases">
        <title>Draft genome sequence of a diazotrophic, plant growth-promoting rhizobacterium of the Pseudomonas syringae complex.</title>
        <authorList>
            <person name="Patten C.L."/>
            <person name="Jeong H."/>
        </authorList>
    </citation>
    <scope>NUCLEOTIDE SEQUENCE [LARGE SCALE GENOMIC DNA]</scope>
    <source>
        <strain evidence="19 20">GR12-2</strain>
    </source>
</reference>
<evidence type="ECO:0000256" key="3">
    <source>
        <dbReference type="ARBA" id="ARBA00022448"/>
    </source>
</evidence>
<dbReference type="PANTHER" id="PTHR32552">
    <property type="entry name" value="FERRICHROME IRON RECEPTOR-RELATED"/>
    <property type="match status" value="1"/>
</dbReference>
<organism evidence="19 20">
    <name type="scientific">Pseudomonas syringae</name>
    <dbReference type="NCBI Taxonomy" id="317"/>
    <lineage>
        <taxon>Bacteria</taxon>
        <taxon>Pseudomonadati</taxon>
        <taxon>Pseudomonadota</taxon>
        <taxon>Gammaproteobacteria</taxon>
        <taxon>Pseudomonadales</taxon>
        <taxon>Pseudomonadaceae</taxon>
        <taxon>Pseudomonas</taxon>
    </lineage>
</organism>
<keyword evidence="4 14" id="KW-1134">Transmembrane beta strand</keyword>
<evidence type="ECO:0008006" key="21">
    <source>
        <dbReference type="Google" id="ProtNLM"/>
    </source>
</evidence>
<evidence type="ECO:0000256" key="11">
    <source>
        <dbReference type="ARBA" id="ARBA00023136"/>
    </source>
</evidence>
<evidence type="ECO:0000256" key="12">
    <source>
        <dbReference type="ARBA" id="ARBA00023170"/>
    </source>
</evidence>
<dbReference type="InterPro" id="IPR039426">
    <property type="entry name" value="TonB-dep_rcpt-like"/>
</dbReference>
<keyword evidence="13 14" id="KW-0998">Cell outer membrane</keyword>
<dbReference type="Proteomes" id="UP000093104">
    <property type="component" value="Unassembled WGS sequence"/>
</dbReference>
<keyword evidence="7" id="KW-0732">Signal</keyword>
<dbReference type="Pfam" id="PF07715">
    <property type="entry name" value="Plug"/>
    <property type="match status" value="1"/>
</dbReference>
<dbReference type="GO" id="GO:0015344">
    <property type="term" value="F:siderophore uptake transmembrane transporter activity"/>
    <property type="evidence" value="ECO:0007669"/>
    <property type="project" value="TreeGrafter"/>
</dbReference>
<evidence type="ECO:0000256" key="14">
    <source>
        <dbReference type="PROSITE-ProRule" id="PRU01360"/>
    </source>
</evidence>
<keyword evidence="3 14" id="KW-0813">Transport</keyword>
<evidence type="ECO:0000313" key="20">
    <source>
        <dbReference type="Proteomes" id="UP000093104"/>
    </source>
</evidence>
<evidence type="ECO:0000256" key="16">
    <source>
        <dbReference type="SAM" id="MobiDB-lite"/>
    </source>
</evidence>
<sequence>MENLSGFRTVRPLPLALGISLALGSFSFIPKVMAAPATANITQQSRYDLPVDTLQQTLNRISQKSGVSIELRLTDISAYRSPAISGNLSAVQALAAALAATPLRSSLAANGNLVVDAPASAASNPADAGAAVLPAIAVESTTDDDYTASESSSALRTNTSLQETPQSVKSITHKVIADRQATSIEDALRNSAGVVDQKGNRGNSVYFIRGYEVTQTSTDGVTTPETRNGLVIPSTPIDGVEGLEVIKGPAAVMSGSSSPGGTINIIRKAPVTDPLHVIRGEVTDRGEYKTAIDLGGALTDDKAWSYRLNVARTRSSETYPDYNGSRADFVAPVIAWKGDSTRIKVGAEFSDTRAAQGLAGTYYDTTLQKIRKLSTYRMGDKDDHISGVSKTGYYELSQDLVEGWTFNSKATYGDTKMSFKINEPFAILPDGQQIAHQFSSVDTTRYWSTQNDVRGTFNTGPVKQEVLLGVDYMHSNNTQYEFNDGAIDVDGNVLDKSSLDYPHIPTAKDKSYDSRNIQRGLIIQDQITILEKLHLLFAGKESVWENQNNIVGSGSSSFRQTKWVPNYGIAYDLTPEITAYANLMHGFSGSYNIDRFGNALAPSSSKSKEVGLKFSLLDDRITITTALFDIEQTNVPLSDLTGQYIGSEGRHSKGFDLDLNGEILPGWNLTASYTYSKFSDPSEVNGQVNKVTGQPKNSANIWTSYELQTGLLKGLGAGIGVTAASDMVNGYRTSAYYDVGGYAQTDISVFYHQKDWSLNLGVKNLFDRDIYSYSTATTWMGVKDGRTARLTAEYRF</sequence>
<dbReference type="Gene3D" id="3.55.50.30">
    <property type="match status" value="1"/>
</dbReference>
<feature type="region of interest" description="Disordered" evidence="16">
    <location>
        <begin position="143"/>
        <end position="167"/>
    </location>
</feature>
<dbReference type="GO" id="GO:0009279">
    <property type="term" value="C:cell outer membrane"/>
    <property type="evidence" value="ECO:0007669"/>
    <property type="project" value="UniProtKB-SubCell"/>
</dbReference>
<accession>A0A1C7Z5W8</accession>
<evidence type="ECO:0000256" key="2">
    <source>
        <dbReference type="ARBA" id="ARBA00009810"/>
    </source>
</evidence>
<evidence type="ECO:0000259" key="18">
    <source>
        <dbReference type="Pfam" id="PF07715"/>
    </source>
</evidence>
<keyword evidence="9" id="KW-0406">Ion transport</keyword>
<evidence type="ECO:0000313" key="19">
    <source>
        <dbReference type="EMBL" id="OCR25321.1"/>
    </source>
</evidence>
<keyword evidence="5" id="KW-0410">Iron transport</keyword>
<proteinExistence type="inferred from homology"/>
<keyword evidence="11 14" id="KW-0472">Membrane</keyword>
<dbReference type="InterPro" id="IPR037066">
    <property type="entry name" value="Plug_dom_sf"/>
</dbReference>
<dbReference type="PANTHER" id="PTHR32552:SF68">
    <property type="entry name" value="FERRICHROME OUTER MEMBRANE TRANSPORTER_PHAGE RECEPTOR"/>
    <property type="match status" value="1"/>
</dbReference>
<dbReference type="InterPro" id="IPR012910">
    <property type="entry name" value="Plug_dom"/>
</dbReference>
<evidence type="ECO:0000256" key="15">
    <source>
        <dbReference type="RuleBase" id="RU003357"/>
    </source>
</evidence>
<dbReference type="InterPro" id="IPR000531">
    <property type="entry name" value="Beta-barrel_TonB"/>
</dbReference>
<comment type="subcellular location">
    <subcellularLocation>
        <location evidence="1 14">Cell outer membrane</location>
        <topology evidence="1 14">Multi-pass membrane protein</topology>
    </subcellularLocation>
</comment>
<dbReference type="GO" id="GO:0015891">
    <property type="term" value="P:siderophore transport"/>
    <property type="evidence" value="ECO:0007669"/>
    <property type="project" value="InterPro"/>
</dbReference>
<feature type="compositionally biased region" description="Polar residues" evidence="16">
    <location>
        <begin position="148"/>
        <end position="167"/>
    </location>
</feature>